<keyword evidence="3" id="KW-0949">S-adenosyl-L-methionine</keyword>
<evidence type="ECO:0000256" key="1">
    <source>
        <dbReference type="ARBA" id="ARBA00022603"/>
    </source>
</evidence>
<dbReference type="NCBIfam" id="TIGR00536">
    <property type="entry name" value="hemK_fam"/>
    <property type="match status" value="1"/>
</dbReference>
<dbReference type="Gene3D" id="1.10.8.10">
    <property type="entry name" value="DNA helicase RuvA subunit, C-terminal domain"/>
    <property type="match status" value="1"/>
</dbReference>
<evidence type="ECO:0000259" key="4">
    <source>
        <dbReference type="Pfam" id="PF13847"/>
    </source>
</evidence>
<dbReference type="EMBL" id="UINC01024658">
    <property type="protein sequence ID" value="SVA98730.1"/>
    <property type="molecule type" value="Genomic_DNA"/>
</dbReference>
<dbReference type="PROSITE" id="PS00092">
    <property type="entry name" value="N6_MTASE"/>
    <property type="match status" value="1"/>
</dbReference>
<dbReference type="CDD" id="cd02440">
    <property type="entry name" value="AdoMet_MTases"/>
    <property type="match status" value="1"/>
</dbReference>
<dbReference type="PANTHER" id="PTHR18895">
    <property type="entry name" value="HEMK METHYLTRANSFERASE"/>
    <property type="match status" value="1"/>
</dbReference>
<dbReference type="PANTHER" id="PTHR18895:SF74">
    <property type="entry name" value="MTRF1L RELEASE FACTOR GLUTAMINE METHYLTRANSFERASE"/>
    <property type="match status" value="1"/>
</dbReference>
<keyword evidence="1" id="KW-0489">Methyltransferase</keyword>
<evidence type="ECO:0000256" key="3">
    <source>
        <dbReference type="ARBA" id="ARBA00022691"/>
    </source>
</evidence>
<reference evidence="6" key="1">
    <citation type="submission" date="2018-05" db="EMBL/GenBank/DDBJ databases">
        <authorList>
            <person name="Lanie J.A."/>
            <person name="Ng W.-L."/>
            <person name="Kazmierczak K.M."/>
            <person name="Andrzejewski T.M."/>
            <person name="Davidsen T.M."/>
            <person name="Wayne K.J."/>
            <person name="Tettelin H."/>
            <person name="Glass J.I."/>
            <person name="Rusch D."/>
            <person name="Podicherti R."/>
            <person name="Tsui H.-C.T."/>
            <person name="Winkler M.E."/>
        </authorList>
    </citation>
    <scope>NUCLEOTIDE SEQUENCE</scope>
</reference>
<feature type="domain" description="Methyltransferase" evidence="4">
    <location>
        <begin position="82"/>
        <end position="213"/>
    </location>
</feature>
<dbReference type="Pfam" id="PF13847">
    <property type="entry name" value="Methyltransf_31"/>
    <property type="match status" value="1"/>
</dbReference>
<dbReference type="InterPro" id="IPR025714">
    <property type="entry name" value="Methyltranfer_dom"/>
</dbReference>
<dbReference type="Gene3D" id="3.40.50.150">
    <property type="entry name" value="Vaccinia Virus protein VP39"/>
    <property type="match status" value="1"/>
</dbReference>
<dbReference type="InterPro" id="IPR040758">
    <property type="entry name" value="PrmC_N"/>
</dbReference>
<keyword evidence="2" id="KW-0808">Transferase</keyword>
<dbReference type="NCBIfam" id="TIGR03534">
    <property type="entry name" value="RF_mod_PrmC"/>
    <property type="match status" value="1"/>
</dbReference>
<dbReference type="GO" id="GO:0003676">
    <property type="term" value="F:nucleic acid binding"/>
    <property type="evidence" value="ECO:0007669"/>
    <property type="project" value="InterPro"/>
</dbReference>
<dbReference type="GO" id="GO:0032259">
    <property type="term" value="P:methylation"/>
    <property type="evidence" value="ECO:0007669"/>
    <property type="project" value="UniProtKB-KW"/>
</dbReference>
<dbReference type="Pfam" id="PF17827">
    <property type="entry name" value="PrmC_N"/>
    <property type="match status" value="1"/>
</dbReference>
<sequence>MAGDLFDCPMSDIHFNKKTVSNHQLTTFKQWIRRRINHEPVQKITGKTEFYGLPIYLKPSVFIPRPETERLIDEILSLTSKQKSVSILDVGTGSGCIAVALAKELENSKITAIDISTEVLKTAKQNRDYHGLKNISFKKMDMLKDKMKHPYDILVSNPPYIPKAEMKYLMPEVLNYDPVLALTDNADGLTFYRYLAEHFHKLVRPNGYMVLETGYG</sequence>
<name>A0A382AB00_9ZZZZ</name>
<organism evidence="6">
    <name type="scientific">marine metagenome</name>
    <dbReference type="NCBI Taxonomy" id="408172"/>
    <lineage>
        <taxon>unclassified sequences</taxon>
        <taxon>metagenomes</taxon>
        <taxon>ecological metagenomes</taxon>
    </lineage>
</organism>
<proteinExistence type="predicted"/>
<protein>
    <submittedName>
        <fullName evidence="6">Uncharacterized protein</fullName>
    </submittedName>
</protein>
<dbReference type="SUPFAM" id="SSF53335">
    <property type="entry name" value="S-adenosyl-L-methionine-dependent methyltransferases"/>
    <property type="match status" value="1"/>
</dbReference>
<dbReference type="InterPro" id="IPR019874">
    <property type="entry name" value="RF_methyltr_PrmC"/>
</dbReference>
<dbReference type="InterPro" id="IPR029063">
    <property type="entry name" value="SAM-dependent_MTases_sf"/>
</dbReference>
<feature type="non-terminal residue" evidence="6">
    <location>
        <position position="216"/>
    </location>
</feature>
<feature type="domain" description="Release factor glutamine methyltransferase N-terminal" evidence="5">
    <location>
        <begin position="4"/>
        <end position="46"/>
    </location>
</feature>
<gene>
    <name evidence="6" type="ORF">METZ01_LOCUS151584</name>
</gene>
<dbReference type="InterPro" id="IPR004556">
    <property type="entry name" value="HemK-like"/>
</dbReference>
<dbReference type="InterPro" id="IPR050320">
    <property type="entry name" value="N5-glutamine_MTase"/>
</dbReference>
<accession>A0A382AB00</accession>
<dbReference type="GO" id="GO:0008276">
    <property type="term" value="F:protein methyltransferase activity"/>
    <property type="evidence" value="ECO:0007669"/>
    <property type="project" value="InterPro"/>
</dbReference>
<evidence type="ECO:0000259" key="5">
    <source>
        <dbReference type="Pfam" id="PF17827"/>
    </source>
</evidence>
<dbReference type="InterPro" id="IPR002052">
    <property type="entry name" value="DNA_methylase_N6_adenine_CS"/>
</dbReference>
<evidence type="ECO:0000313" key="6">
    <source>
        <dbReference type="EMBL" id="SVA98730.1"/>
    </source>
</evidence>
<dbReference type="AlphaFoldDB" id="A0A382AB00"/>
<evidence type="ECO:0000256" key="2">
    <source>
        <dbReference type="ARBA" id="ARBA00022679"/>
    </source>
</evidence>